<dbReference type="Gene3D" id="3.40.50.300">
    <property type="entry name" value="P-loop containing nucleotide triphosphate hydrolases"/>
    <property type="match status" value="1"/>
</dbReference>
<gene>
    <name evidence="1" type="ORF">M3P21_19600</name>
</gene>
<organism evidence="1 2">
    <name type="scientific">Ruegeria spongiae</name>
    <dbReference type="NCBI Taxonomy" id="2942209"/>
    <lineage>
        <taxon>Bacteria</taxon>
        <taxon>Pseudomonadati</taxon>
        <taxon>Pseudomonadota</taxon>
        <taxon>Alphaproteobacteria</taxon>
        <taxon>Rhodobacterales</taxon>
        <taxon>Roseobacteraceae</taxon>
        <taxon>Ruegeria</taxon>
    </lineage>
</organism>
<evidence type="ECO:0000313" key="1">
    <source>
        <dbReference type="EMBL" id="MCL6285738.1"/>
    </source>
</evidence>
<comment type="caution">
    <text evidence="1">The sequence shown here is derived from an EMBL/GenBank/DDBJ whole genome shotgun (WGS) entry which is preliminary data.</text>
</comment>
<evidence type="ECO:0000313" key="2">
    <source>
        <dbReference type="Proteomes" id="UP001203880"/>
    </source>
</evidence>
<dbReference type="EMBL" id="JAMFMB010000036">
    <property type="protein sequence ID" value="MCL6285738.1"/>
    <property type="molecule type" value="Genomic_DNA"/>
</dbReference>
<dbReference type="RefSeq" id="WP_249712815.1">
    <property type="nucleotide sequence ID" value="NZ_JAMFMB010000036.1"/>
</dbReference>
<sequence>MTDHCPRNILQRVLALRSMFSKNKTYRHFEERFRYLLDRRRAELEAGVVGEARCIALIGASGCGKTTAAEQLFSSQPDLVIDQPETSRLDVASLQVPSPATLKFVGQTTLMSLGFPLRRDRTAQTIWDMVKDHLRGRQTLFLHYDEAQDLSRHQTPKEMNAVVSTLKSLLQHKTWPVGLILTGTPELKKMINHDSQLARRVYPIEYPQLNAALDTGRVCKLLSHYAEHADLPLDSETPLPDLAQRLIHAADREFGLLIEMLVSSLEEAMTANCDMIRINHFAAMFRKRTGCIDGLNPFIVEDFERIDPRKLLGGDIQE</sequence>
<dbReference type="InterPro" id="IPR008868">
    <property type="entry name" value="TniB"/>
</dbReference>
<proteinExistence type="predicted"/>
<dbReference type="InterPro" id="IPR027417">
    <property type="entry name" value="P-loop_NTPase"/>
</dbReference>
<dbReference type="Pfam" id="PF05621">
    <property type="entry name" value="TniB"/>
    <property type="match status" value="1"/>
</dbReference>
<name>A0ABT0Q7D0_9RHOB</name>
<keyword evidence="2" id="KW-1185">Reference proteome</keyword>
<protein>
    <submittedName>
        <fullName evidence="1">TniB family NTP-binding protein</fullName>
    </submittedName>
</protein>
<dbReference type="Proteomes" id="UP001203880">
    <property type="component" value="Unassembled WGS sequence"/>
</dbReference>
<dbReference type="SUPFAM" id="SSF52540">
    <property type="entry name" value="P-loop containing nucleoside triphosphate hydrolases"/>
    <property type="match status" value="1"/>
</dbReference>
<reference evidence="1" key="1">
    <citation type="submission" date="2022-05" db="EMBL/GenBank/DDBJ databases">
        <authorList>
            <person name="Park J.-S."/>
        </authorList>
    </citation>
    <scope>NUCLEOTIDE SEQUENCE</scope>
    <source>
        <strain evidence="1">2012CJ41-6</strain>
    </source>
</reference>
<accession>A0ABT0Q7D0</accession>